<sequence>MQNQQIINSLGRVEQELKEIKKLLKQSLPAYGSADWWEKEEEEADKVIKQGKYHRASSVKELIRQLQK</sequence>
<proteinExistence type="predicted"/>
<evidence type="ECO:0000313" key="1">
    <source>
        <dbReference type="EMBL" id="OGD88831.1"/>
    </source>
</evidence>
<organism evidence="1 2">
    <name type="scientific">Candidatus Curtissbacteria bacterium RIFCSPHIGHO2_01_FULL_40_12</name>
    <dbReference type="NCBI Taxonomy" id="1797710"/>
    <lineage>
        <taxon>Bacteria</taxon>
        <taxon>Candidatus Curtissiibacteriota</taxon>
    </lineage>
</organism>
<name>A0A1F5GAD2_9BACT</name>
<comment type="caution">
    <text evidence="1">The sequence shown here is derived from an EMBL/GenBank/DDBJ whole genome shotgun (WGS) entry which is preliminary data.</text>
</comment>
<gene>
    <name evidence="1" type="ORF">A2693_02215</name>
</gene>
<dbReference type="EMBL" id="MFAY01000026">
    <property type="protein sequence ID" value="OGD88831.1"/>
    <property type="molecule type" value="Genomic_DNA"/>
</dbReference>
<evidence type="ECO:0000313" key="2">
    <source>
        <dbReference type="Proteomes" id="UP000178577"/>
    </source>
</evidence>
<protein>
    <submittedName>
        <fullName evidence="1">Uncharacterized protein</fullName>
    </submittedName>
</protein>
<accession>A0A1F5GAD2</accession>
<dbReference type="AlphaFoldDB" id="A0A1F5GAD2"/>
<dbReference type="Proteomes" id="UP000178577">
    <property type="component" value="Unassembled WGS sequence"/>
</dbReference>
<reference evidence="1 2" key="1">
    <citation type="journal article" date="2016" name="Nat. Commun.">
        <title>Thousands of microbial genomes shed light on interconnected biogeochemical processes in an aquifer system.</title>
        <authorList>
            <person name="Anantharaman K."/>
            <person name="Brown C.T."/>
            <person name="Hug L.A."/>
            <person name="Sharon I."/>
            <person name="Castelle C.J."/>
            <person name="Probst A.J."/>
            <person name="Thomas B.C."/>
            <person name="Singh A."/>
            <person name="Wilkins M.J."/>
            <person name="Karaoz U."/>
            <person name="Brodie E.L."/>
            <person name="Williams K.H."/>
            <person name="Hubbard S.S."/>
            <person name="Banfield J.F."/>
        </authorList>
    </citation>
    <scope>NUCLEOTIDE SEQUENCE [LARGE SCALE GENOMIC DNA]</scope>
</reference>